<evidence type="ECO:0000313" key="3">
    <source>
        <dbReference type="EMBL" id="KFR14933.1"/>
    </source>
</evidence>
<proteinExistence type="predicted"/>
<dbReference type="InterPro" id="IPR001452">
    <property type="entry name" value="SH3_domain"/>
</dbReference>
<feature type="non-terminal residue" evidence="3">
    <location>
        <position position="107"/>
    </location>
</feature>
<organism evidence="3 4">
    <name type="scientific">Opisthocomus hoazin</name>
    <name type="common">Hoatzin</name>
    <name type="synonym">Phasianus hoazin</name>
    <dbReference type="NCBI Taxonomy" id="30419"/>
    <lineage>
        <taxon>Eukaryota</taxon>
        <taxon>Metazoa</taxon>
        <taxon>Chordata</taxon>
        <taxon>Craniata</taxon>
        <taxon>Vertebrata</taxon>
        <taxon>Euteleostomi</taxon>
        <taxon>Archelosauria</taxon>
        <taxon>Archosauria</taxon>
        <taxon>Dinosauria</taxon>
        <taxon>Saurischia</taxon>
        <taxon>Theropoda</taxon>
        <taxon>Coelurosauria</taxon>
        <taxon>Aves</taxon>
        <taxon>Neognathae</taxon>
        <taxon>Neoaves</taxon>
        <taxon>Opisthocomiformes</taxon>
        <taxon>Opisthocomidae</taxon>
        <taxon>Opisthocomus</taxon>
    </lineage>
</organism>
<dbReference type="Pfam" id="PF07653">
    <property type="entry name" value="SH3_2"/>
    <property type="match status" value="1"/>
</dbReference>
<feature type="domain" description="SH3" evidence="2">
    <location>
        <begin position="30"/>
        <end position="93"/>
    </location>
</feature>
<evidence type="ECO:0000313" key="4">
    <source>
        <dbReference type="Proteomes" id="UP000053605"/>
    </source>
</evidence>
<dbReference type="PhylomeDB" id="A0A091WJB9"/>
<keyword evidence="1" id="KW-0728">SH3 domain</keyword>
<dbReference type="Gene3D" id="2.30.30.40">
    <property type="entry name" value="SH3 Domains"/>
    <property type="match status" value="1"/>
</dbReference>
<dbReference type="InterPro" id="IPR036028">
    <property type="entry name" value="SH3-like_dom_sf"/>
</dbReference>
<name>A0A091WJB9_OPIHO</name>
<accession>A0A091WJB9</accession>
<keyword evidence="4" id="KW-1185">Reference proteome</keyword>
<reference evidence="3 4" key="1">
    <citation type="submission" date="2014-04" db="EMBL/GenBank/DDBJ databases">
        <title>Genome evolution of avian class.</title>
        <authorList>
            <person name="Zhang G."/>
            <person name="Li C."/>
        </authorList>
    </citation>
    <scope>NUCLEOTIDE SEQUENCE [LARGE SCALE GENOMIC DNA]</scope>
    <source>
        <strain evidence="3">BGI_N306</strain>
    </source>
</reference>
<dbReference type="Proteomes" id="UP000053605">
    <property type="component" value="Unassembled WGS sequence"/>
</dbReference>
<dbReference type="SUPFAM" id="SSF50044">
    <property type="entry name" value="SH3-domain"/>
    <property type="match status" value="1"/>
</dbReference>
<evidence type="ECO:0000256" key="1">
    <source>
        <dbReference type="ARBA" id="ARBA00022443"/>
    </source>
</evidence>
<dbReference type="GO" id="GO:0001502">
    <property type="term" value="P:cartilage condensation"/>
    <property type="evidence" value="ECO:0007669"/>
    <property type="project" value="TreeGrafter"/>
</dbReference>
<dbReference type="InterPro" id="IPR042801">
    <property type="entry name" value="OTOR"/>
</dbReference>
<sequence length="107" mass="12272">LLCRGLMCPLVTGFFMDKVSSKKLCADDNCVTEEDYNAPDCRLINIKKGQLIYVHSKLVKEKESEFWPGSFYQEQYEDHMETAGYFHSSLVSERHVCQEANKTVPAT</sequence>
<dbReference type="PANTHER" id="PTHR47146">
    <property type="entry name" value="OTORAPLIN"/>
    <property type="match status" value="1"/>
</dbReference>
<dbReference type="PANTHER" id="PTHR47146:SF1">
    <property type="entry name" value="OTORAPLIN"/>
    <property type="match status" value="1"/>
</dbReference>
<gene>
    <name evidence="3" type="ORF">N306_13605</name>
</gene>
<evidence type="ECO:0000259" key="2">
    <source>
        <dbReference type="Pfam" id="PF07653"/>
    </source>
</evidence>
<feature type="non-terminal residue" evidence="3">
    <location>
        <position position="1"/>
    </location>
</feature>
<protein>
    <submittedName>
        <fullName evidence="3">Otoraplin</fullName>
    </submittedName>
</protein>
<dbReference type="AlphaFoldDB" id="A0A091WJB9"/>
<dbReference type="EMBL" id="KK735617">
    <property type="protein sequence ID" value="KFR14933.1"/>
    <property type="molecule type" value="Genomic_DNA"/>
</dbReference>